<dbReference type="SUPFAM" id="SSF101936">
    <property type="entry name" value="DNA-binding pseudobarrel domain"/>
    <property type="match status" value="3"/>
</dbReference>
<evidence type="ECO:0000256" key="5">
    <source>
        <dbReference type="ARBA" id="ARBA00023242"/>
    </source>
</evidence>
<feature type="domain" description="TF-B3" evidence="6">
    <location>
        <begin position="441"/>
        <end position="534"/>
    </location>
</feature>
<evidence type="ECO:0000313" key="8">
    <source>
        <dbReference type="Proteomes" id="UP001231189"/>
    </source>
</evidence>
<dbReference type="Pfam" id="PF02362">
    <property type="entry name" value="B3"/>
    <property type="match status" value="3"/>
</dbReference>
<dbReference type="PANTHER" id="PTHR31391">
    <property type="entry name" value="B3 DOMAIN-CONTAINING PROTEIN OS11G0197600-RELATED"/>
    <property type="match status" value="1"/>
</dbReference>
<dbReference type="AlphaFoldDB" id="A0AAD8S7F8"/>
<evidence type="ECO:0000256" key="4">
    <source>
        <dbReference type="ARBA" id="ARBA00023163"/>
    </source>
</evidence>
<keyword evidence="4" id="KW-0804">Transcription</keyword>
<protein>
    <recommendedName>
        <fullName evidence="6">TF-B3 domain-containing protein</fullName>
    </recommendedName>
</protein>
<dbReference type="GO" id="GO:0003677">
    <property type="term" value="F:DNA binding"/>
    <property type="evidence" value="ECO:0007669"/>
    <property type="project" value="UniProtKB-KW"/>
</dbReference>
<name>A0AAD8S7F8_LOLMU</name>
<dbReference type="InterPro" id="IPR015300">
    <property type="entry name" value="DNA-bd_pseudobarrel_sf"/>
</dbReference>
<evidence type="ECO:0000259" key="6">
    <source>
        <dbReference type="PROSITE" id="PS50863"/>
    </source>
</evidence>
<accession>A0AAD8S7F8</accession>
<comment type="caution">
    <text evidence="7">The sequence shown here is derived from an EMBL/GenBank/DDBJ whole genome shotgun (WGS) entry which is preliminary data.</text>
</comment>
<dbReference type="GO" id="GO:0005634">
    <property type="term" value="C:nucleus"/>
    <property type="evidence" value="ECO:0007669"/>
    <property type="project" value="UniProtKB-SubCell"/>
</dbReference>
<proteinExistence type="predicted"/>
<evidence type="ECO:0000256" key="1">
    <source>
        <dbReference type="ARBA" id="ARBA00004123"/>
    </source>
</evidence>
<evidence type="ECO:0000256" key="3">
    <source>
        <dbReference type="ARBA" id="ARBA00023125"/>
    </source>
</evidence>
<keyword evidence="3" id="KW-0238">DNA-binding</keyword>
<feature type="domain" description="TF-B3" evidence="6">
    <location>
        <begin position="30"/>
        <end position="123"/>
    </location>
</feature>
<keyword evidence="2" id="KW-0805">Transcription regulation</keyword>
<comment type="subcellular location">
    <subcellularLocation>
        <location evidence="1">Nucleus</location>
    </subcellularLocation>
</comment>
<dbReference type="InterPro" id="IPR003340">
    <property type="entry name" value="B3_DNA-bd"/>
</dbReference>
<dbReference type="CDD" id="cd10017">
    <property type="entry name" value="B3_DNA"/>
    <property type="match status" value="3"/>
</dbReference>
<feature type="domain" description="TF-B3" evidence="6">
    <location>
        <begin position="176"/>
        <end position="269"/>
    </location>
</feature>
<dbReference type="PROSITE" id="PS50863">
    <property type="entry name" value="B3"/>
    <property type="match status" value="3"/>
</dbReference>
<dbReference type="EMBL" id="JAUUTY010000004">
    <property type="protein sequence ID" value="KAK1645855.1"/>
    <property type="molecule type" value="Genomic_DNA"/>
</dbReference>
<dbReference type="Gene3D" id="2.40.330.10">
    <property type="entry name" value="DNA-binding pseudobarrel domain"/>
    <property type="match status" value="3"/>
</dbReference>
<dbReference type="InterPro" id="IPR044837">
    <property type="entry name" value="REM16-like"/>
</dbReference>
<reference evidence="7" key="1">
    <citation type="submission" date="2023-07" db="EMBL/GenBank/DDBJ databases">
        <title>A chromosome-level genome assembly of Lolium multiflorum.</title>
        <authorList>
            <person name="Chen Y."/>
            <person name="Copetti D."/>
            <person name="Kolliker R."/>
            <person name="Studer B."/>
        </authorList>
    </citation>
    <scope>NUCLEOTIDE SEQUENCE</scope>
    <source>
        <strain evidence="7">02402/16</strain>
        <tissue evidence="7">Leaf</tissue>
    </source>
</reference>
<evidence type="ECO:0000313" key="7">
    <source>
        <dbReference type="EMBL" id="KAK1645855.1"/>
    </source>
</evidence>
<gene>
    <name evidence="7" type="ORF">QYE76_063660</name>
</gene>
<keyword evidence="8" id="KW-1185">Reference proteome</keyword>
<dbReference type="Proteomes" id="UP001231189">
    <property type="component" value="Unassembled WGS sequence"/>
</dbReference>
<dbReference type="SMART" id="SM01019">
    <property type="entry name" value="B3"/>
    <property type="match status" value="3"/>
</dbReference>
<evidence type="ECO:0000256" key="2">
    <source>
        <dbReference type="ARBA" id="ARBA00023015"/>
    </source>
</evidence>
<sequence>MQGVLKRMRTSCKACKLRDGDTYRKLDDKKKHFLVFMMGDFRDAMIIPEELLWRFKGEIPAEIKLETRKGDSHSIVVARNQQKHVFTVGWRQFVESYDLQMGDSVILKYNGNSQFNVIIFDKLGQEKALSVLLDPFITQVQDRRSDAHEIGFCMAVPSERCKGYLEYHYMNLDDEKKYLSMLMMGDFQHKMIIPEEFVKRFKGEIPGEITLETKNNCSYIIGVAKHQEKLVLTAGWNKFSQTFGLLMYDTIVFRYKGNSKFSVIIFDKFGCENALTVVVDPFLSPLQESHTNATETLNPSNIQPQSAQMQSPVESMNTSHVLLQPMEMQPSTSTVNGLPMESPQLEIMQPRQMDKSCQGNMAPINISSESSEEFFSSEDEYGVHDVHGSNYIVKKKSKLSSFQKEQLKGGYITTHKTKLTLVQKEAVKQKVESIHSEIPIVVAVMRKSSIESSFFLTFPSHYAKEYLAGGLHVYLQYHDVTWDCRFGDTRGDKKLSIGWKKFAQDNDLKMGDICLFELLSNQKRTMEVYIIRLNDDN</sequence>
<dbReference type="PANTHER" id="PTHR31391:SF144">
    <property type="entry name" value="TF-B3 DOMAIN-CONTAINING PROTEIN"/>
    <property type="match status" value="1"/>
</dbReference>
<keyword evidence="5" id="KW-0539">Nucleus</keyword>
<organism evidence="7 8">
    <name type="scientific">Lolium multiflorum</name>
    <name type="common">Italian ryegrass</name>
    <name type="synonym">Lolium perenne subsp. multiflorum</name>
    <dbReference type="NCBI Taxonomy" id="4521"/>
    <lineage>
        <taxon>Eukaryota</taxon>
        <taxon>Viridiplantae</taxon>
        <taxon>Streptophyta</taxon>
        <taxon>Embryophyta</taxon>
        <taxon>Tracheophyta</taxon>
        <taxon>Spermatophyta</taxon>
        <taxon>Magnoliopsida</taxon>
        <taxon>Liliopsida</taxon>
        <taxon>Poales</taxon>
        <taxon>Poaceae</taxon>
        <taxon>BOP clade</taxon>
        <taxon>Pooideae</taxon>
        <taxon>Poodae</taxon>
        <taxon>Poeae</taxon>
        <taxon>Poeae Chloroplast Group 2 (Poeae type)</taxon>
        <taxon>Loliodinae</taxon>
        <taxon>Loliinae</taxon>
        <taxon>Lolium</taxon>
    </lineage>
</organism>